<accession>A0A1G8VIX8</accession>
<evidence type="ECO:0000313" key="2">
    <source>
        <dbReference type="Proteomes" id="UP000199225"/>
    </source>
</evidence>
<reference evidence="2" key="1">
    <citation type="submission" date="2016-10" db="EMBL/GenBank/DDBJ databases">
        <authorList>
            <person name="Varghese N."/>
            <person name="Submissions S."/>
        </authorList>
    </citation>
    <scope>NUCLEOTIDE SEQUENCE [LARGE SCALE GENOMIC DNA]</scope>
    <source>
        <strain evidence="2">DSM 4771</strain>
    </source>
</reference>
<organism evidence="1 2">
    <name type="scientific">Salimicrobium halophilum</name>
    <dbReference type="NCBI Taxonomy" id="86666"/>
    <lineage>
        <taxon>Bacteria</taxon>
        <taxon>Bacillati</taxon>
        <taxon>Bacillota</taxon>
        <taxon>Bacilli</taxon>
        <taxon>Bacillales</taxon>
        <taxon>Bacillaceae</taxon>
        <taxon>Salimicrobium</taxon>
    </lineage>
</organism>
<dbReference type="EMBL" id="FNEV01000009">
    <property type="protein sequence ID" value="SDJ66008.1"/>
    <property type="molecule type" value="Genomic_DNA"/>
</dbReference>
<evidence type="ECO:0000313" key="1">
    <source>
        <dbReference type="EMBL" id="SDJ66008.1"/>
    </source>
</evidence>
<sequence length="103" mass="11393">MKKVIMYGLGTLTVLTWSVVILLVIPGDDLSGSEEHSQMRTPVKLEENIDFAGVSEKINELRSSNKARTVFGEQVITDEWKKDVADNGRVSIDTVLRSLDSNG</sequence>
<protein>
    <submittedName>
        <fullName evidence="1">Uncharacterized protein</fullName>
    </submittedName>
</protein>
<gene>
    <name evidence="1" type="ORF">SAMN04490247_2733</name>
</gene>
<dbReference type="AlphaFoldDB" id="A0A1G8VIX8"/>
<keyword evidence="2" id="KW-1185">Reference proteome</keyword>
<dbReference type="Proteomes" id="UP000199225">
    <property type="component" value="Unassembled WGS sequence"/>
</dbReference>
<name>A0A1G8VIX8_9BACI</name>
<dbReference type="OrthoDB" id="2972449at2"/>
<proteinExistence type="predicted"/>
<dbReference type="RefSeq" id="WP_093194427.1">
    <property type="nucleotide sequence ID" value="NZ_FNEV01000009.1"/>
</dbReference>
<dbReference type="STRING" id="86666.SAMN04490247_2733"/>